<dbReference type="InterPro" id="IPR011990">
    <property type="entry name" value="TPR-like_helical_dom_sf"/>
</dbReference>
<evidence type="ECO:0000256" key="4">
    <source>
        <dbReference type="ARBA" id="ARBA00022737"/>
    </source>
</evidence>
<dbReference type="Proteomes" id="UP000004994">
    <property type="component" value="Chromosome 2"/>
</dbReference>
<evidence type="ECO:0000259" key="7">
    <source>
        <dbReference type="Pfam" id="PF08640"/>
    </source>
</evidence>
<dbReference type="AlphaFoldDB" id="A0A3Q7EXQ5"/>
<proteinExistence type="inferred from homology"/>
<dbReference type="InterPro" id="IPR003107">
    <property type="entry name" value="HAT"/>
</dbReference>
<evidence type="ECO:0000313" key="10">
    <source>
        <dbReference type="Proteomes" id="UP000004994"/>
    </source>
</evidence>
<evidence type="ECO:0008006" key="11">
    <source>
        <dbReference type="Google" id="ProtNLM"/>
    </source>
</evidence>
<dbReference type="InterPro" id="IPR056907">
    <property type="entry name" value="UTP6_C"/>
</dbReference>
<feature type="transmembrane region" description="Helical" evidence="6">
    <location>
        <begin position="623"/>
        <end position="641"/>
    </location>
</feature>
<dbReference type="GO" id="GO:0034388">
    <property type="term" value="C:Pwp2p-containing subcomplex of 90S preribosome"/>
    <property type="evidence" value="ECO:0000318"/>
    <property type="project" value="GO_Central"/>
</dbReference>
<dbReference type="SUPFAM" id="SSF48452">
    <property type="entry name" value="TPR-like"/>
    <property type="match status" value="2"/>
</dbReference>
<organism evidence="9">
    <name type="scientific">Solanum lycopersicum</name>
    <name type="common">Tomato</name>
    <name type="synonym">Lycopersicon esculentum</name>
    <dbReference type="NCBI Taxonomy" id="4081"/>
    <lineage>
        <taxon>Eukaryota</taxon>
        <taxon>Viridiplantae</taxon>
        <taxon>Streptophyta</taxon>
        <taxon>Embryophyta</taxon>
        <taxon>Tracheophyta</taxon>
        <taxon>Spermatophyta</taxon>
        <taxon>Magnoliopsida</taxon>
        <taxon>eudicotyledons</taxon>
        <taxon>Gunneridae</taxon>
        <taxon>Pentapetalae</taxon>
        <taxon>asterids</taxon>
        <taxon>lamiids</taxon>
        <taxon>Solanales</taxon>
        <taxon>Solanaceae</taxon>
        <taxon>Solanoideae</taxon>
        <taxon>Solaneae</taxon>
        <taxon>Solanum</taxon>
        <taxon>Solanum subgen. Lycopersicon</taxon>
    </lineage>
</organism>
<keyword evidence="4" id="KW-0677">Repeat</keyword>
<accession>A0A3Q7EXQ5</accession>
<dbReference type="GO" id="GO:0030515">
    <property type="term" value="F:snoRNA binding"/>
    <property type="evidence" value="ECO:0000318"/>
    <property type="project" value="GO_Central"/>
</dbReference>
<feature type="domain" description="U3 small nucleolar RNA-associated protein 6 N-terminal" evidence="7">
    <location>
        <begin position="9"/>
        <end position="94"/>
    </location>
</feature>
<sequence length="747" mass="85327">MADVVQYKLERMLPELDDLEKRCLFSRQEIAEIVKQRRKFEYRLKRPSPLKQDFVAYIDYEKSLDSLRLLRKKAQMKTTGDRKLKKSVSDYAGVSRIIEIYRLATTRFKGDIELWFQYLEFCRERRNGRMKKALAQVIRFHPKVPGVWIYAAAWEFDNNLNAAAARALMHSGLRACPTSEDLWVEYLRMELTYLNKLKARKVVLGEDEGTLARSGNSAKEEQWRDENKELFIVLDDKREEDKLSNLHDGDSKEKLDLFRKQGLSVLQTVYGGSIKALPSSFSLRTKFLDILEATDLGHSEDMRNEILADMKRDFSKEPKYWDWLARQEVIDLNNPETTEAMTVDQLSSAIQVYEEGLKIVPSASMFDCYAKFLTDVIHFKNKGSQSSELFSTASHAMDPISHLLVVYEKAETMGCITEDLACQHVSFLLQLGKVDEAKTLAEKLCSGKFSEAVQLWTLRFSIEMRFIQKNCTPNKAALSSIFEPMRNALLKLPISEAETIWLMALKYFSTHKKFFDKLVETSISLLAKDGGSDDGFSLSATIVNFVLQRDGLGSARELYKRFLALPHPGLSLYRNCIELELNLASSGDKISLGNVRKLFETSLTTYDQDVRLWQDYYNMEVKLLFTLIFAEMALIIIFVFKTPLRKLVIMGLDRVKRGRGPIIVKTVAGTVFVVMMSTIYSVASIHTRWVDEGGDITPTDQILLAQHLLEASLMEWSGGDPAFTVNFANLCMFSSPVASGYRPVSVH</sequence>
<dbReference type="PANTHER" id="PTHR23271:SF1">
    <property type="entry name" value="U3 SMALL NUCLEOLAR RNA-ASSOCIATED PROTEIN 6 HOMOLOG"/>
    <property type="match status" value="1"/>
</dbReference>
<dbReference type="STRING" id="4081.A0A3Q7EXQ5"/>
<dbReference type="PaxDb" id="4081-Solyc02g032920.2.1"/>
<feature type="transmembrane region" description="Helical" evidence="6">
    <location>
        <begin position="662"/>
        <end position="683"/>
    </location>
</feature>
<feature type="domain" description="U3 small nucleolar RNA-associated protein 6 homolog C-terminal" evidence="8">
    <location>
        <begin position="349"/>
        <end position="622"/>
    </location>
</feature>
<dbReference type="Pfam" id="PF24892">
    <property type="entry name" value="UTP6_C"/>
    <property type="match status" value="1"/>
</dbReference>
<dbReference type="EnsemblPlants" id="Solyc02g032930.3.1">
    <property type="protein sequence ID" value="Solyc02g032930.3.1"/>
    <property type="gene ID" value="Solyc02g032930.3"/>
</dbReference>
<dbReference type="FunCoup" id="A0A3Q7EXQ5">
    <property type="interactions" value="3168"/>
</dbReference>
<evidence type="ECO:0000256" key="1">
    <source>
        <dbReference type="ARBA" id="ARBA00004604"/>
    </source>
</evidence>
<comment type="subcellular location">
    <subcellularLocation>
        <location evidence="1">Nucleus</location>
        <location evidence="1">Nucleolus</location>
    </subcellularLocation>
</comment>
<dbReference type="InterPro" id="IPR013949">
    <property type="entry name" value="Utp6"/>
</dbReference>
<evidence type="ECO:0000256" key="2">
    <source>
        <dbReference type="ARBA" id="ARBA00010734"/>
    </source>
</evidence>
<dbReference type="InParanoid" id="A0A3Q7EXQ5"/>
<dbReference type="InterPro" id="IPR055347">
    <property type="entry name" value="UTP6_N"/>
</dbReference>
<keyword evidence="3" id="KW-0698">rRNA processing</keyword>
<dbReference type="SMART" id="SM00386">
    <property type="entry name" value="HAT"/>
    <property type="match status" value="6"/>
</dbReference>
<evidence type="ECO:0000256" key="3">
    <source>
        <dbReference type="ARBA" id="ARBA00022552"/>
    </source>
</evidence>
<dbReference type="Gramene" id="Solyc02g032930.3.1">
    <property type="protein sequence ID" value="Solyc02g032930.3.1"/>
    <property type="gene ID" value="Solyc02g032930.3"/>
</dbReference>
<dbReference type="OMA" id="CKQWNAK"/>
<keyword evidence="5" id="KW-0539">Nucleus</keyword>
<dbReference type="PANTHER" id="PTHR23271">
    <property type="entry name" value="HEPATOCELLULAR CARCINOMA-ASSOCIATED ANTIGEN 66"/>
    <property type="match status" value="1"/>
</dbReference>
<dbReference type="Gene3D" id="1.25.40.10">
    <property type="entry name" value="Tetratricopeptide repeat domain"/>
    <property type="match status" value="2"/>
</dbReference>
<protein>
    <recommendedName>
        <fullName evidence="11">U3 small nucleolar RNA-associated protein 6 homolog</fullName>
    </recommendedName>
</protein>
<keyword evidence="6" id="KW-0472">Membrane</keyword>
<evidence type="ECO:0000256" key="5">
    <source>
        <dbReference type="ARBA" id="ARBA00023242"/>
    </source>
</evidence>
<reference evidence="9" key="2">
    <citation type="submission" date="2019-01" db="UniProtKB">
        <authorList>
            <consortium name="EnsemblPlants"/>
        </authorList>
    </citation>
    <scope>IDENTIFICATION</scope>
    <source>
        <strain evidence="9">cv. Heinz 1706</strain>
    </source>
</reference>
<evidence type="ECO:0000259" key="8">
    <source>
        <dbReference type="Pfam" id="PF24892"/>
    </source>
</evidence>
<keyword evidence="6" id="KW-0812">Transmembrane</keyword>
<evidence type="ECO:0000313" key="9">
    <source>
        <dbReference type="EnsemblPlants" id="Solyc02g032930.3.1"/>
    </source>
</evidence>
<evidence type="ECO:0000256" key="6">
    <source>
        <dbReference type="SAM" id="Phobius"/>
    </source>
</evidence>
<name>A0A3Q7EXQ5_SOLLC</name>
<reference evidence="9" key="1">
    <citation type="journal article" date="2012" name="Nature">
        <title>The tomato genome sequence provides insights into fleshy fruit evolution.</title>
        <authorList>
            <consortium name="Tomato Genome Consortium"/>
        </authorList>
    </citation>
    <scope>NUCLEOTIDE SEQUENCE [LARGE SCALE GENOMIC DNA]</scope>
    <source>
        <strain evidence="9">cv. Heinz 1706</strain>
    </source>
</reference>
<dbReference type="Pfam" id="PF08640">
    <property type="entry name" value="U3_assoc_6"/>
    <property type="match status" value="1"/>
</dbReference>
<dbReference type="GO" id="GO:0000462">
    <property type="term" value="P:maturation of SSU-rRNA from tricistronic rRNA transcript (SSU-rRNA, 5.8S rRNA, LSU-rRNA)"/>
    <property type="evidence" value="ECO:0000318"/>
    <property type="project" value="GO_Central"/>
</dbReference>
<dbReference type="GO" id="GO:0032040">
    <property type="term" value="C:small-subunit processome"/>
    <property type="evidence" value="ECO:0000318"/>
    <property type="project" value="GO_Central"/>
</dbReference>
<keyword evidence="6" id="KW-1133">Transmembrane helix</keyword>
<keyword evidence="10" id="KW-1185">Reference proteome</keyword>
<comment type="similarity">
    <text evidence="2">Belongs to the UTP6 family.</text>
</comment>